<comment type="caution">
    <text evidence="2">The sequence shown here is derived from an EMBL/GenBank/DDBJ whole genome shotgun (WGS) entry which is preliminary data.</text>
</comment>
<dbReference type="EMBL" id="BEWI01000032">
    <property type="protein sequence ID" value="GAY24281.1"/>
    <property type="molecule type" value="Genomic_DNA"/>
</dbReference>
<name>A0A292ZN30_SPHSA</name>
<evidence type="ECO:0000313" key="2">
    <source>
        <dbReference type="EMBL" id="GAY24281.1"/>
    </source>
</evidence>
<dbReference type="Proteomes" id="UP000221538">
    <property type="component" value="Unassembled WGS sequence"/>
</dbReference>
<proteinExistence type="predicted"/>
<protein>
    <submittedName>
        <fullName evidence="2">Uncharacterized protein</fullName>
    </submittedName>
</protein>
<feature type="region of interest" description="Disordered" evidence="1">
    <location>
        <begin position="1"/>
        <end position="40"/>
    </location>
</feature>
<evidence type="ECO:0000256" key="1">
    <source>
        <dbReference type="SAM" id="MobiDB-lite"/>
    </source>
</evidence>
<accession>A0A292ZN30</accession>
<reference evidence="2 3" key="2">
    <citation type="journal article" date="2013" name="Environ. Sci. Technol.">
        <title>The 4-tert-butylphenol-utilizing bacterium Sphingobium fuliginis OMI can degrade bisphenols via phenolic ring hydroxylation and meta-cleavage pathway.</title>
        <authorList>
            <person name="Ogata Y."/>
            <person name="Goda S."/>
            <person name="Toyama T."/>
            <person name="Sei K."/>
            <person name="Ike M."/>
        </authorList>
    </citation>
    <scope>NUCLEOTIDE SEQUENCE [LARGE SCALE GENOMIC DNA]</scope>
    <source>
        <strain evidence="2 3">OMI</strain>
    </source>
</reference>
<reference evidence="2 3" key="1">
    <citation type="journal article" date="2013" name="Biodegradation">
        <title>Occurrence of 4-tert-butylphenol (4-t-BP) biodegradation in an aquatic sample caused by the presence of Spirodela polyrrhiza and isolation of a 4-t-BP-utilizing bacterium.</title>
        <authorList>
            <person name="Ogata Y."/>
            <person name="Toyama T."/>
            <person name="Yu N."/>
            <person name="Wang X."/>
            <person name="Sei K."/>
            <person name="Ike M."/>
        </authorList>
    </citation>
    <scope>NUCLEOTIDE SEQUENCE [LARGE SCALE GENOMIC DNA]</scope>
    <source>
        <strain evidence="2 3">OMI</strain>
    </source>
</reference>
<evidence type="ECO:0000313" key="3">
    <source>
        <dbReference type="Proteomes" id="UP000221538"/>
    </source>
</evidence>
<dbReference type="AlphaFoldDB" id="A0A292ZN30"/>
<sequence>MCRHRQTQGGPHGRPANQLPQSAQRLVPQTPPDMSVQGPP</sequence>
<organism evidence="2 3">
    <name type="scientific">Sphingobium fuliginis (strain ATCC 27551)</name>
    <dbReference type="NCBI Taxonomy" id="336203"/>
    <lineage>
        <taxon>Bacteria</taxon>
        <taxon>Pseudomonadati</taxon>
        <taxon>Pseudomonadota</taxon>
        <taxon>Alphaproteobacteria</taxon>
        <taxon>Sphingomonadales</taxon>
        <taxon>Sphingomonadaceae</taxon>
        <taxon>Sphingobium</taxon>
    </lineage>
</organism>
<gene>
    <name evidence="2" type="ORF">SFOMI_4861</name>
</gene>